<name>A0A7G6E098_THEFR</name>
<gene>
    <name evidence="1" type="ORF">BR63_03725</name>
</gene>
<accession>A0A7G6E098</accession>
<keyword evidence="2" id="KW-1185">Reference proteome</keyword>
<dbReference type="AlphaFoldDB" id="A0A7G6E098"/>
<dbReference type="OrthoDB" id="2886189at2"/>
<dbReference type="KEGG" id="tfr:BR63_03725"/>
<organism evidence="1 2">
    <name type="scientific">Thermanaerosceptrum fracticalcis</name>
    <dbReference type="NCBI Taxonomy" id="1712410"/>
    <lineage>
        <taxon>Bacteria</taxon>
        <taxon>Bacillati</taxon>
        <taxon>Bacillota</taxon>
        <taxon>Clostridia</taxon>
        <taxon>Eubacteriales</taxon>
        <taxon>Peptococcaceae</taxon>
        <taxon>Thermanaerosceptrum</taxon>
    </lineage>
</organism>
<evidence type="ECO:0000313" key="2">
    <source>
        <dbReference type="Proteomes" id="UP000515847"/>
    </source>
</evidence>
<dbReference type="Proteomes" id="UP000515847">
    <property type="component" value="Chromosome"/>
</dbReference>
<reference evidence="1 2" key="1">
    <citation type="journal article" date="2019" name="Front. Microbiol.">
        <title>Thermoanaerosceptrum fracticalcis gen. nov. sp. nov., a Novel Fumarate-Fermenting Microorganism From a Deep Fractured Carbonate Aquifer of the US Great Basin.</title>
        <authorList>
            <person name="Hamilton-Brehm S.D."/>
            <person name="Stewart L.E."/>
            <person name="Zavarin M."/>
            <person name="Caldwell M."/>
            <person name="Lawson P.A."/>
            <person name="Onstott T.C."/>
            <person name="Grzymski J."/>
            <person name="Neveux I."/>
            <person name="Lollar B.S."/>
            <person name="Russell C.E."/>
            <person name="Moser D.P."/>
        </authorList>
    </citation>
    <scope>NUCLEOTIDE SEQUENCE [LARGE SCALE GENOMIC DNA]</scope>
    <source>
        <strain evidence="1 2">DRI-13</strain>
    </source>
</reference>
<proteinExistence type="predicted"/>
<sequence>MTNSVISGENACRLCNDKLVWAASFPVQAQAAEEGVIVPEIVTTDFLNGADGVYLKVKVNVKCPQCGITNRYDKLMKK</sequence>
<dbReference type="EMBL" id="CP045798">
    <property type="protein sequence ID" value="QNB45502.1"/>
    <property type="molecule type" value="Genomic_DNA"/>
</dbReference>
<evidence type="ECO:0000313" key="1">
    <source>
        <dbReference type="EMBL" id="QNB45502.1"/>
    </source>
</evidence>
<protein>
    <submittedName>
        <fullName evidence="1">Uncharacterized protein</fullName>
    </submittedName>
</protein>
<dbReference type="RefSeq" id="WP_034425500.1">
    <property type="nucleotide sequence ID" value="NZ_CP045798.1"/>
</dbReference>